<sequence>MLMGEHSVLFGQPALACAVDKRMTVQLLPRTDRIVTVDSALSCYSASLDDLKPDAELSFVLTAIKRQLHELPAGFDLKISSEFSHTVGLGSSAAVTAAMVTALQAYCGNDCSDQLALFNEALAVVHQVQDGRGSGTDLVAAVYGGVVSYTLADADKEVGPRIKALSGLPDISLFYVGYKMKTPDVLKYVEQLYQQQPELYDAIYRLMGQTTMQAETAVDNADWSGFAQLMNIYQGLMDALGVNDQKLAHIIYSLRQQDTVQAAKISGSGLGDCVLALGLAASIEGPYEQIPVTVSAKGVMVEYG</sequence>
<evidence type="ECO:0000256" key="2">
    <source>
        <dbReference type="ARBA" id="ARBA00022516"/>
    </source>
</evidence>
<reference evidence="12 13" key="1">
    <citation type="submission" date="2018-11" db="EMBL/GenBank/DDBJ databases">
        <title>The draft genome sequence of Amphritea balenae JAMM 1525T.</title>
        <authorList>
            <person name="Fang Z."/>
            <person name="Zhang Y."/>
            <person name="Han X."/>
        </authorList>
    </citation>
    <scope>NUCLEOTIDE SEQUENCE [LARGE SCALE GENOMIC DNA]</scope>
    <source>
        <strain evidence="12 13">JAMM 1525</strain>
    </source>
</reference>
<evidence type="ECO:0000256" key="8">
    <source>
        <dbReference type="ARBA" id="ARBA00023098"/>
    </source>
</evidence>
<keyword evidence="5 12" id="KW-0418">Kinase</keyword>
<dbReference type="InterPro" id="IPR020568">
    <property type="entry name" value="Ribosomal_Su5_D2-typ_SF"/>
</dbReference>
<dbReference type="GO" id="GO:0004496">
    <property type="term" value="F:mevalonate kinase activity"/>
    <property type="evidence" value="ECO:0007669"/>
    <property type="project" value="InterPro"/>
</dbReference>
<keyword evidence="1" id="KW-0963">Cytoplasm</keyword>
<dbReference type="PANTHER" id="PTHR43290">
    <property type="entry name" value="MEVALONATE KINASE"/>
    <property type="match status" value="1"/>
</dbReference>
<proteinExistence type="predicted"/>
<dbReference type="Pfam" id="PF08544">
    <property type="entry name" value="GHMP_kinases_C"/>
    <property type="match status" value="1"/>
</dbReference>
<evidence type="ECO:0000256" key="3">
    <source>
        <dbReference type="ARBA" id="ARBA00022679"/>
    </source>
</evidence>
<dbReference type="OrthoDB" id="6085637at2"/>
<keyword evidence="13" id="KW-1185">Reference proteome</keyword>
<evidence type="ECO:0000256" key="6">
    <source>
        <dbReference type="ARBA" id="ARBA00022840"/>
    </source>
</evidence>
<dbReference type="InterPro" id="IPR014721">
    <property type="entry name" value="Ribsml_uS5_D2-typ_fold_subgr"/>
</dbReference>
<keyword evidence="6" id="KW-0067">ATP-binding</keyword>
<feature type="domain" description="GHMP kinase C-terminal" evidence="11">
    <location>
        <begin position="217"/>
        <end position="278"/>
    </location>
</feature>
<evidence type="ECO:0000256" key="9">
    <source>
        <dbReference type="ARBA" id="ARBA00029438"/>
    </source>
</evidence>
<dbReference type="PRINTS" id="PR00959">
    <property type="entry name" value="MEVGALKINASE"/>
</dbReference>
<keyword evidence="4" id="KW-0547">Nucleotide-binding</keyword>
<evidence type="ECO:0000259" key="11">
    <source>
        <dbReference type="Pfam" id="PF08544"/>
    </source>
</evidence>
<evidence type="ECO:0000259" key="10">
    <source>
        <dbReference type="Pfam" id="PF00288"/>
    </source>
</evidence>
<dbReference type="EMBL" id="RQXV01000008">
    <property type="protein sequence ID" value="RRC98397.1"/>
    <property type="molecule type" value="Genomic_DNA"/>
</dbReference>
<keyword evidence="3" id="KW-0808">Transferase</keyword>
<dbReference type="InterPro" id="IPR013750">
    <property type="entry name" value="GHMP_kinase_C_dom"/>
</dbReference>
<dbReference type="Proteomes" id="UP000267535">
    <property type="component" value="Unassembled WGS sequence"/>
</dbReference>
<dbReference type="InterPro" id="IPR006204">
    <property type="entry name" value="GHMP_kinase_N_dom"/>
</dbReference>
<evidence type="ECO:0000313" key="13">
    <source>
        <dbReference type="Proteomes" id="UP000267535"/>
    </source>
</evidence>
<dbReference type="InterPro" id="IPR036554">
    <property type="entry name" value="GHMP_kinase_C_sf"/>
</dbReference>
<organism evidence="12 13">
    <name type="scientific">Amphritea balenae</name>
    <dbReference type="NCBI Taxonomy" id="452629"/>
    <lineage>
        <taxon>Bacteria</taxon>
        <taxon>Pseudomonadati</taxon>
        <taxon>Pseudomonadota</taxon>
        <taxon>Gammaproteobacteria</taxon>
        <taxon>Oceanospirillales</taxon>
        <taxon>Oceanospirillaceae</taxon>
        <taxon>Amphritea</taxon>
    </lineage>
</organism>
<evidence type="ECO:0000256" key="1">
    <source>
        <dbReference type="ARBA" id="ARBA00022490"/>
    </source>
</evidence>
<dbReference type="GO" id="GO:0005524">
    <property type="term" value="F:ATP binding"/>
    <property type="evidence" value="ECO:0007669"/>
    <property type="project" value="UniProtKB-KW"/>
</dbReference>
<dbReference type="SUPFAM" id="SSF54211">
    <property type="entry name" value="Ribosomal protein S5 domain 2-like"/>
    <property type="match status" value="1"/>
</dbReference>
<dbReference type="InterPro" id="IPR006205">
    <property type="entry name" value="Mev_gal_kin"/>
</dbReference>
<dbReference type="Gene3D" id="3.30.70.890">
    <property type="entry name" value="GHMP kinase, C-terminal domain"/>
    <property type="match status" value="1"/>
</dbReference>
<keyword evidence="2" id="KW-0444">Lipid biosynthesis</keyword>
<dbReference type="PANTHER" id="PTHR43290:SF2">
    <property type="entry name" value="MEVALONATE KINASE"/>
    <property type="match status" value="1"/>
</dbReference>
<comment type="caution">
    <text evidence="12">The sequence shown here is derived from an EMBL/GenBank/DDBJ whole genome shotgun (WGS) entry which is preliminary data.</text>
</comment>
<dbReference type="AlphaFoldDB" id="A0A3P1SMP8"/>
<feature type="domain" description="GHMP kinase N-terminal" evidence="10">
    <location>
        <begin position="61"/>
        <end position="145"/>
    </location>
</feature>
<dbReference type="GO" id="GO:0005737">
    <property type="term" value="C:cytoplasm"/>
    <property type="evidence" value="ECO:0007669"/>
    <property type="project" value="InterPro"/>
</dbReference>
<name>A0A3P1SMP8_9GAMM</name>
<evidence type="ECO:0000313" key="12">
    <source>
        <dbReference type="EMBL" id="RRC98397.1"/>
    </source>
</evidence>
<evidence type="ECO:0000256" key="4">
    <source>
        <dbReference type="ARBA" id="ARBA00022741"/>
    </source>
</evidence>
<gene>
    <name evidence="12" type="ORF">EHS89_13955</name>
</gene>
<evidence type="ECO:0000256" key="7">
    <source>
        <dbReference type="ARBA" id="ARBA00022842"/>
    </source>
</evidence>
<protein>
    <submittedName>
        <fullName evidence="12">GHMP kinase</fullName>
    </submittedName>
</protein>
<keyword evidence="7" id="KW-0460">Magnesium</keyword>
<evidence type="ECO:0000256" key="5">
    <source>
        <dbReference type="ARBA" id="ARBA00022777"/>
    </source>
</evidence>
<keyword evidence="8" id="KW-0443">Lipid metabolism</keyword>
<dbReference type="GO" id="GO:0019287">
    <property type="term" value="P:isopentenyl diphosphate biosynthetic process, mevalonate pathway"/>
    <property type="evidence" value="ECO:0007669"/>
    <property type="project" value="UniProtKB-UniPathway"/>
</dbReference>
<dbReference type="UniPathway" id="UPA00057">
    <property type="reaction ID" value="UER00098"/>
</dbReference>
<dbReference type="SUPFAM" id="SSF55060">
    <property type="entry name" value="GHMP Kinase, C-terminal domain"/>
    <property type="match status" value="1"/>
</dbReference>
<dbReference type="Pfam" id="PF00288">
    <property type="entry name" value="GHMP_kinases_N"/>
    <property type="match status" value="1"/>
</dbReference>
<comment type="pathway">
    <text evidence="9">Isoprenoid biosynthesis; isopentenyl diphosphate biosynthesis via mevalonate pathway; isopentenyl diphosphate from (R)-mevalonate: step 1/3.</text>
</comment>
<dbReference type="Gene3D" id="3.30.230.10">
    <property type="match status" value="1"/>
</dbReference>
<accession>A0A3P1SMP8</accession>